<evidence type="ECO:0000313" key="4">
    <source>
        <dbReference type="Proteomes" id="UP000053342"/>
    </source>
</evidence>
<feature type="transmembrane region" description="Helical" evidence="2">
    <location>
        <begin position="21"/>
        <end position="40"/>
    </location>
</feature>
<keyword evidence="2" id="KW-1133">Transmembrane helix</keyword>
<dbReference type="AlphaFoldDB" id="A0A0D2DSW6"/>
<evidence type="ECO:0000256" key="1">
    <source>
        <dbReference type="SAM" id="MobiDB-lite"/>
    </source>
</evidence>
<feature type="region of interest" description="Disordered" evidence="1">
    <location>
        <begin position="47"/>
        <end position="70"/>
    </location>
</feature>
<dbReference type="GeneID" id="27356002"/>
<keyword evidence="2" id="KW-0472">Membrane</keyword>
<reference evidence="3 4" key="1">
    <citation type="submission" date="2015-01" db="EMBL/GenBank/DDBJ databases">
        <title>The Genome Sequence of Exophiala oligosperma CBS72588.</title>
        <authorList>
            <consortium name="The Broad Institute Genomics Platform"/>
            <person name="Cuomo C."/>
            <person name="de Hoog S."/>
            <person name="Gorbushina A."/>
            <person name="Stielow B."/>
            <person name="Teixiera M."/>
            <person name="Abouelleil A."/>
            <person name="Chapman S.B."/>
            <person name="Priest M."/>
            <person name="Young S.K."/>
            <person name="Wortman J."/>
            <person name="Nusbaum C."/>
            <person name="Birren B."/>
        </authorList>
    </citation>
    <scope>NUCLEOTIDE SEQUENCE [LARGE SCALE GENOMIC DNA]</scope>
    <source>
        <strain evidence="3 4">CBS 72588</strain>
    </source>
</reference>
<feature type="transmembrane region" description="Helical" evidence="2">
    <location>
        <begin position="292"/>
        <end position="309"/>
    </location>
</feature>
<organism evidence="3 4">
    <name type="scientific">Exophiala oligosperma</name>
    <dbReference type="NCBI Taxonomy" id="215243"/>
    <lineage>
        <taxon>Eukaryota</taxon>
        <taxon>Fungi</taxon>
        <taxon>Dikarya</taxon>
        <taxon>Ascomycota</taxon>
        <taxon>Pezizomycotina</taxon>
        <taxon>Eurotiomycetes</taxon>
        <taxon>Chaetothyriomycetidae</taxon>
        <taxon>Chaetothyriales</taxon>
        <taxon>Herpotrichiellaceae</taxon>
        <taxon>Exophiala</taxon>
    </lineage>
</organism>
<protein>
    <submittedName>
        <fullName evidence="3">Uncharacterized protein</fullName>
    </submittedName>
</protein>
<feature type="transmembrane region" description="Helical" evidence="2">
    <location>
        <begin position="76"/>
        <end position="98"/>
    </location>
</feature>
<dbReference type="RefSeq" id="XP_016265761.1">
    <property type="nucleotide sequence ID" value="XM_016404756.1"/>
</dbReference>
<accession>A0A0D2DSW6</accession>
<evidence type="ECO:0000256" key="2">
    <source>
        <dbReference type="SAM" id="Phobius"/>
    </source>
</evidence>
<keyword evidence="2" id="KW-0812">Transmembrane</keyword>
<dbReference type="OrthoDB" id="2126185at2759"/>
<feature type="compositionally biased region" description="Basic residues" evidence="1">
    <location>
        <begin position="51"/>
        <end position="65"/>
    </location>
</feature>
<dbReference type="EMBL" id="KN847334">
    <property type="protein sequence ID" value="KIW45545.1"/>
    <property type="molecule type" value="Genomic_DNA"/>
</dbReference>
<proteinExistence type="predicted"/>
<dbReference type="HOGENOM" id="CLU_037033_1_1_1"/>
<keyword evidence="4" id="KW-1185">Reference proteome</keyword>
<dbReference type="Proteomes" id="UP000053342">
    <property type="component" value="Unassembled WGS sequence"/>
</dbReference>
<name>A0A0D2DSW6_9EURO</name>
<sequence length="356" mass="40021">MISGDSFAKMTEEENKNTLGAIIFFTYIIAALVLTCVLLNDLNLPSASSTRPRRHASQSTKRRQHGATNQESTRPWLFAALSATSFAALSYHMLNFLLESYRVWSTTKLMDFKVRPRHIWTWSTESRLFREFGEVICNDPRRFWWTRSALVYSFGWNLYMSIEGTRLQVPHLGVYFLLNQILPVSFTQNLFLFRTSVLGRADSDTDLTPTRLTVHPASAFRQGASTLSYLFVLALAPYSVGTRYFFPVLFATRVLLFAGPYIILRPELGKDQLNPSTTTTTTTTTKYHTVKLYRWSCAILAVSLGYMSMQTIQTARSSTDGLAAIGNALHDSPAVSALGYDVMIGMVSLACVFGGW</sequence>
<dbReference type="VEuPathDB" id="FungiDB:PV06_03928"/>
<gene>
    <name evidence="3" type="ORF">PV06_03928</name>
</gene>
<evidence type="ECO:0000313" key="3">
    <source>
        <dbReference type="EMBL" id="KIW45545.1"/>
    </source>
</evidence>